<organism evidence="2 3">
    <name type="scientific">Sphingomonas horti</name>
    <dbReference type="NCBI Taxonomy" id="2682842"/>
    <lineage>
        <taxon>Bacteria</taxon>
        <taxon>Pseudomonadati</taxon>
        <taxon>Pseudomonadota</taxon>
        <taxon>Alphaproteobacteria</taxon>
        <taxon>Sphingomonadales</taxon>
        <taxon>Sphingomonadaceae</taxon>
        <taxon>Sphingomonas</taxon>
    </lineage>
</organism>
<dbReference type="RefSeq" id="WP_157027468.1">
    <property type="nucleotide sequence ID" value="NZ_WQMS01000013.1"/>
</dbReference>
<name>A0A6I4J2I6_9SPHN</name>
<protein>
    <submittedName>
        <fullName evidence="2">Uncharacterized protein</fullName>
    </submittedName>
</protein>
<gene>
    <name evidence="2" type="ORF">GON01_11415</name>
</gene>
<evidence type="ECO:0000313" key="2">
    <source>
        <dbReference type="EMBL" id="MVO78536.1"/>
    </source>
</evidence>
<keyword evidence="1" id="KW-0472">Membrane</keyword>
<comment type="caution">
    <text evidence="2">The sequence shown here is derived from an EMBL/GenBank/DDBJ whole genome shotgun (WGS) entry which is preliminary data.</text>
</comment>
<feature type="transmembrane region" description="Helical" evidence="1">
    <location>
        <begin position="234"/>
        <end position="255"/>
    </location>
</feature>
<keyword evidence="3" id="KW-1185">Reference proteome</keyword>
<feature type="transmembrane region" description="Helical" evidence="1">
    <location>
        <begin position="352"/>
        <end position="384"/>
    </location>
</feature>
<dbReference type="SUPFAM" id="SSF53448">
    <property type="entry name" value="Nucleotide-diphospho-sugar transferases"/>
    <property type="match status" value="1"/>
</dbReference>
<keyword evidence="1" id="KW-1133">Transmembrane helix</keyword>
<evidence type="ECO:0000313" key="3">
    <source>
        <dbReference type="Proteomes" id="UP000441389"/>
    </source>
</evidence>
<keyword evidence="1" id="KW-0812">Transmembrane</keyword>
<accession>A0A6I4J2I6</accession>
<dbReference type="InterPro" id="IPR029044">
    <property type="entry name" value="Nucleotide-diphossugar_trans"/>
</dbReference>
<feature type="transmembrane region" description="Helical" evidence="1">
    <location>
        <begin position="312"/>
        <end position="331"/>
    </location>
</feature>
<dbReference type="EMBL" id="WQMS01000013">
    <property type="protein sequence ID" value="MVO78536.1"/>
    <property type="molecule type" value="Genomic_DNA"/>
</dbReference>
<dbReference type="Proteomes" id="UP000441389">
    <property type="component" value="Unassembled WGS sequence"/>
</dbReference>
<evidence type="ECO:0000256" key="1">
    <source>
        <dbReference type="SAM" id="Phobius"/>
    </source>
</evidence>
<sequence length="392" mass="42105">MLTGLIIACEDIAGGTGLRAELPVAGQTVLEQQVRVLAEAGAERTIAIAERLPPGLAAALARLRRDGLVVEVLRRVDDVAQRVRPDDRLLVMGDGIVTDTAAAERLLGASPPAILTIPDAPETREWELIDASARWAGLLLVDGDLVRRTARMLGDWDLQSTLLRNAVQAGAERVPLERGPLLAQVADPAAALAAEQAISQAAARRPTGLLDRYVFDPLARAIAPRAMAAMIDPAWLRGGASGLLILAALVFMGGWRWPGLVLAMLSGPVDVLGRHLAGLTMRLRKDHKRWTQLRYGAASAALLALGWNTRDFGWGTLALAAGTIGVMTALLEHQRWIGKPQRRPLWLAEPDLLVWLLAPFAVAGWWPAGLAAQAVLAFASLLAVQRLTRRQT</sequence>
<reference evidence="2 3" key="1">
    <citation type="submission" date="2019-12" db="EMBL/GenBank/DDBJ databases">
        <authorList>
            <person name="Huq M.A."/>
        </authorList>
    </citation>
    <scope>NUCLEOTIDE SEQUENCE [LARGE SCALE GENOMIC DNA]</scope>
    <source>
        <strain evidence="2 3">MAH-20</strain>
    </source>
</reference>
<proteinExistence type="predicted"/>
<dbReference type="AlphaFoldDB" id="A0A6I4J2I6"/>